<dbReference type="SUPFAM" id="SSF100895">
    <property type="entry name" value="Kazal-type serine protease inhibitors"/>
    <property type="match status" value="2"/>
</dbReference>
<dbReference type="InterPro" id="IPR002350">
    <property type="entry name" value="Kazal_dom"/>
</dbReference>
<evidence type="ECO:0000313" key="4">
    <source>
        <dbReference type="Proteomes" id="UP001194580"/>
    </source>
</evidence>
<proteinExistence type="predicted"/>
<evidence type="ECO:0000256" key="1">
    <source>
        <dbReference type="SAM" id="SignalP"/>
    </source>
</evidence>
<feature type="signal peptide" evidence="1">
    <location>
        <begin position="1"/>
        <end position="22"/>
    </location>
</feature>
<organism evidence="3 4">
    <name type="scientific">Linnemannia exigua</name>
    <dbReference type="NCBI Taxonomy" id="604196"/>
    <lineage>
        <taxon>Eukaryota</taxon>
        <taxon>Fungi</taxon>
        <taxon>Fungi incertae sedis</taxon>
        <taxon>Mucoromycota</taxon>
        <taxon>Mortierellomycotina</taxon>
        <taxon>Mortierellomycetes</taxon>
        <taxon>Mortierellales</taxon>
        <taxon>Mortierellaceae</taxon>
        <taxon>Linnemannia</taxon>
    </lineage>
</organism>
<dbReference type="Pfam" id="PF07648">
    <property type="entry name" value="Kazal_2"/>
    <property type="match status" value="2"/>
</dbReference>
<feature type="domain" description="Kazal-like" evidence="2">
    <location>
        <begin position="21"/>
        <end position="78"/>
    </location>
</feature>
<comment type="caution">
    <text evidence="3">The sequence shown here is derived from an EMBL/GenBank/DDBJ whole genome shotgun (WGS) entry which is preliminary data.</text>
</comment>
<evidence type="ECO:0000259" key="2">
    <source>
        <dbReference type="PROSITE" id="PS51465"/>
    </source>
</evidence>
<feature type="domain" description="Kazal-like" evidence="2">
    <location>
        <begin position="159"/>
        <end position="218"/>
    </location>
</feature>
<name>A0AAD4D737_9FUNG</name>
<protein>
    <recommendedName>
        <fullName evidence="2">Kazal-like domain-containing protein</fullName>
    </recommendedName>
</protein>
<dbReference type="PROSITE" id="PS51465">
    <property type="entry name" value="KAZAL_2"/>
    <property type="match status" value="3"/>
</dbReference>
<dbReference type="AlphaFoldDB" id="A0AAD4D737"/>
<dbReference type="Proteomes" id="UP001194580">
    <property type="component" value="Unassembled WGS sequence"/>
</dbReference>
<dbReference type="Gene3D" id="3.30.60.30">
    <property type="match status" value="3"/>
</dbReference>
<accession>A0AAD4D737</accession>
<dbReference type="EMBL" id="JAAAIL010001626">
    <property type="protein sequence ID" value="KAG0267331.1"/>
    <property type="molecule type" value="Genomic_DNA"/>
</dbReference>
<keyword evidence="1" id="KW-0732">Signal</keyword>
<keyword evidence="4" id="KW-1185">Reference proteome</keyword>
<reference evidence="3" key="1">
    <citation type="journal article" date="2020" name="Fungal Divers.">
        <title>Resolving the Mortierellaceae phylogeny through synthesis of multi-gene phylogenetics and phylogenomics.</title>
        <authorList>
            <person name="Vandepol N."/>
            <person name="Liber J."/>
            <person name="Desiro A."/>
            <person name="Na H."/>
            <person name="Kennedy M."/>
            <person name="Barry K."/>
            <person name="Grigoriev I.V."/>
            <person name="Miller A.N."/>
            <person name="O'Donnell K."/>
            <person name="Stajich J.E."/>
            <person name="Bonito G."/>
        </authorList>
    </citation>
    <scope>NUCLEOTIDE SEQUENCE</scope>
    <source>
        <strain evidence="3">NRRL 28262</strain>
    </source>
</reference>
<gene>
    <name evidence="3" type="ORF">BGZ95_002864</name>
</gene>
<dbReference type="InterPro" id="IPR036058">
    <property type="entry name" value="Kazal_dom_sf"/>
</dbReference>
<sequence>MQFSTLLSLSVVAILTVQAAPAAPIVCNKACTFIYQPVCAQLKSGETQIFGNPCTLDVFNCENPYERATLVSQSACNIDNEAVEKRSTPLLPKCDIMCTMEYAPVCAVSTKNGKFAQTFSNKCALSVFNCENPDNAFRAVADNACDVDGDTSAVEKRSTPLLPQCNIKCTREYVPVCAVSSKNNKFAQTFSNKCTLSAFNCENPDNTFVTVANKACDVDGDTSAVEKRSTPLLPQCNIKCTKEFSPVCAVSSKNSKFAQTFNN</sequence>
<evidence type="ECO:0000313" key="3">
    <source>
        <dbReference type="EMBL" id="KAG0267331.1"/>
    </source>
</evidence>
<feature type="domain" description="Kazal-like" evidence="2">
    <location>
        <begin position="88"/>
        <end position="147"/>
    </location>
</feature>
<feature type="chain" id="PRO_5042237893" description="Kazal-like domain-containing protein" evidence="1">
    <location>
        <begin position="23"/>
        <end position="263"/>
    </location>
</feature>
<feature type="non-terminal residue" evidence="3">
    <location>
        <position position="263"/>
    </location>
</feature>